<keyword evidence="9" id="KW-0963">Cytoplasm</keyword>
<dbReference type="PANTHER" id="PTHR33799:SF1">
    <property type="entry name" value="PTS SYSTEM MANNOSE-SPECIFIC EIIAB COMPONENT-RELATED"/>
    <property type="match status" value="1"/>
</dbReference>
<dbReference type="InterPro" id="IPR036667">
    <property type="entry name" value="PTS_IIB_sorbose-sp_sf"/>
</dbReference>
<evidence type="ECO:0000256" key="13">
    <source>
        <dbReference type="ARBA" id="ARBA00022683"/>
    </source>
</evidence>
<reference evidence="22 23" key="1">
    <citation type="submission" date="2017-08" db="EMBL/GenBank/DDBJ databases">
        <title>Reclassification of Bisgaard taxon 37 and 44.</title>
        <authorList>
            <person name="Christensen H."/>
        </authorList>
    </citation>
    <scope>NUCLEOTIDE SEQUENCE [LARGE SCALE GENOMIC DNA]</scope>
    <source>
        <strain evidence="22 23">B96_3</strain>
    </source>
</reference>
<dbReference type="OrthoDB" id="7065728at2"/>
<keyword evidence="11" id="KW-0762">Sugar transport</keyword>
<evidence type="ECO:0000256" key="4">
    <source>
        <dbReference type="ARBA" id="ARBA00011738"/>
    </source>
</evidence>
<feature type="domain" description="PTS EIIA type-4" evidence="20">
    <location>
        <begin position="2"/>
        <end position="127"/>
    </location>
</feature>
<dbReference type="PROSITE" id="PS51101">
    <property type="entry name" value="PTS_EIIB_TYPE_4"/>
    <property type="match status" value="1"/>
</dbReference>
<dbReference type="InterPro" id="IPR036662">
    <property type="entry name" value="PTS_EIIA_man-typ_sf"/>
</dbReference>
<evidence type="ECO:0000313" key="22">
    <source>
        <dbReference type="EMBL" id="RIY32482.1"/>
    </source>
</evidence>
<dbReference type="SUPFAM" id="SSF53062">
    <property type="entry name" value="PTS system fructose IIA component-like"/>
    <property type="match status" value="1"/>
</dbReference>
<feature type="region of interest" description="Disordered" evidence="19">
    <location>
        <begin position="141"/>
        <end position="162"/>
    </location>
</feature>
<evidence type="ECO:0000259" key="20">
    <source>
        <dbReference type="PROSITE" id="PS51096"/>
    </source>
</evidence>
<dbReference type="GO" id="GO:0005737">
    <property type="term" value="C:cytoplasm"/>
    <property type="evidence" value="ECO:0007669"/>
    <property type="project" value="UniProtKB-SubCell"/>
</dbReference>
<dbReference type="EC" id="2.7.1.191" evidence="5"/>
<evidence type="ECO:0000256" key="9">
    <source>
        <dbReference type="ARBA" id="ARBA00022490"/>
    </source>
</evidence>
<evidence type="ECO:0000256" key="16">
    <source>
        <dbReference type="ARBA" id="ARBA00023757"/>
    </source>
</evidence>
<evidence type="ECO:0000256" key="7">
    <source>
        <dbReference type="ARBA" id="ARBA00022448"/>
    </source>
</evidence>
<dbReference type="InterPro" id="IPR013789">
    <property type="entry name" value="PTS_EIIA_man"/>
</dbReference>
<dbReference type="GO" id="GO:0009401">
    <property type="term" value="P:phosphoenolpyruvate-dependent sugar phosphotransferase system"/>
    <property type="evidence" value="ECO:0007669"/>
    <property type="project" value="UniProtKB-KW"/>
</dbReference>
<dbReference type="GO" id="GO:0005886">
    <property type="term" value="C:plasma membrane"/>
    <property type="evidence" value="ECO:0007669"/>
    <property type="project" value="UniProtKB-SubCell"/>
</dbReference>
<dbReference type="AlphaFoldDB" id="A0A3A1Y2D0"/>
<evidence type="ECO:0000256" key="8">
    <source>
        <dbReference type="ARBA" id="ARBA00022475"/>
    </source>
</evidence>
<evidence type="ECO:0000256" key="14">
    <source>
        <dbReference type="ARBA" id="ARBA00022777"/>
    </source>
</evidence>
<dbReference type="Pfam" id="PF03610">
    <property type="entry name" value="EIIA-man"/>
    <property type="match status" value="1"/>
</dbReference>
<evidence type="ECO:0000256" key="19">
    <source>
        <dbReference type="SAM" id="MobiDB-lite"/>
    </source>
</evidence>
<keyword evidence="8" id="KW-1003">Cell membrane</keyword>
<evidence type="ECO:0000256" key="11">
    <source>
        <dbReference type="ARBA" id="ARBA00022597"/>
    </source>
</evidence>
<name>A0A3A1Y2D0_9GAMM</name>
<dbReference type="Proteomes" id="UP000265691">
    <property type="component" value="Unassembled WGS sequence"/>
</dbReference>
<keyword evidence="14" id="KW-0418">Kinase</keyword>
<evidence type="ECO:0000256" key="6">
    <source>
        <dbReference type="ARBA" id="ARBA00021685"/>
    </source>
</evidence>
<evidence type="ECO:0000256" key="12">
    <source>
        <dbReference type="ARBA" id="ARBA00022679"/>
    </source>
</evidence>
<dbReference type="InterPro" id="IPR004701">
    <property type="entry name" value="PTS_EIIA_man-typ"/>
</dbReference>
<evidence type="ECO:0000256" key="18">
    <source>
        <dbReference type="ARBA" id="ARBA00032197"/>
    </source>
</evidence>
<evidence type="ECO:0000256" key="10">
    <source>
        <dbReference type="ARBA" id="ARBA00022553"/>
    </source>
</evidence>
<dbReference type="InterPro" id="IPR051471">
    <property type="entry name" value="Bacterial_PTS_sugar_comp"/>
</dbReference>
<evidence type="ECO:0000313" key="23">
    <source>
        <dbReference type="Proteomes" id="UP000265691"/>
    </source>
</evidence>
<feature type="domain" description="PTS EIIB type-4" evidence="21">
    <location>
        <begin position="181"/>
        <end position="346"/>
    </location>
</feature>
<gene>
    <name evidence="22" type="ORF">CKF54_04730</name>
</gene>
<dbReference type="InterPro" id="IPR033887">
    <property type="entry name" value="PTS_IIA_man"/>
</dbReference>
<evidence type="ECO:0000256" key="3">
    <source>
        <dbReference type="ARBA" id="ARBA00004496"/>
    </source>
</evidence>
<dbReference type="CDD" id="cd00001">
    <property type="entry name" value="PTS_IIB_man"/>
    <property type="match status" value="1"/>
</dbReference>
<keyword evidence="23" id="KW-1185">Reference proteome</keyword>
<dbReference type="InterPro" id="IPR004720">
    <property type="entry name" value="PTS_IIB_sorbose-sp"/>
</dbReference>
<dbReference type="EMBL" id="NRHC01000055">
    <property type="protein sequence ID" value="RIY32482.1"/>
    <property type="molecule type" value="Genomic_DNA"/>
</dbReference>
<sequence length="346" mass="37026">MSEVFIIATHGVAAKQLLATTEMLLGEQTGVHAVDFVPGENADTLAAKYREIMAQYPEDQKFLFLVDLWGGSPFNAANLAAGQNPNAIIVTGVNIPALLNAFSARDDEELPLEEIAAEAVKGARAGVRATHGGQEILKETASAAAPAPQAQATNSNANAAPAYNGPSKIGSKVIEPLENDKHFTIGLTRIDDRLIHGQVATVWTKVSNVSRILVINDDVAKDTVRSTMLKQSTPPGISAHVLDLAKATRVINNPEYAGERFMLLFTNPKDILTLVRDAKWPIHEVNVGGISYKEGKTNLTKAVNVAPEDVEAFKGLNGLGVKLEVRQVVNEQSVDLMKILADKGLA</sequence>
<dbReference type="SUPFAM" id="SSF52728">
    <property type="entry name" value="PTS IIb component"/>
    <property type="match status" value="1"/>
</dbReference>
<dbReference type="Gene3D" id="3.40.50.510">
    <property type="entry name" value="Phosphotransferase system, mannose-type IIA component"/>
    <property type="match status" value="1"/>
</dbReference>
<keyword evidence="15" id="KW-0472">Membrane</keyword>
<dbReference type="PROSITE" id="PS51096">
    <property type="entry name" value="PTS_EIIA_TYPE_4"/>
    <property type="match status" value="1"/>
</dbReference>
<dbReference type="Gene3D" id="3.40.35.10">
    <property type="entry name" value="Phosphotransferase system, sorbose subfamily IIB component"/>
    <property type="match status" value="1"/>
</dbReference>
<evidence type="ECO:0000256" key="15">
    <source>
        <dbReference type="ARBA" id="ARBA00023136"/>
    </source>
</evidence>
<dbReference type="Pfam" id="PF03830">
    <property type="entry name" value="PTSIIB_sorb"/>
    <property type="match status" value="1"/>
</dbReference>
<evidence type="ECO:0000256" key="2">
    <source>
        <dbReference type="ARBA" id="ARBA00004236"/>
    </source>
</evidence>
<protein>
    <recommendedName>
        <fullName evidence="6">PTS system mannose-specific EIIAB component</fullName>
        <ecNumber evidence="5">2.7.1.191</ecNumber>
    </recommendedName>
    <alternativeName>
        <fullName evidence="18">EIIAB-Man</fullName>
    </alternativeName>
    <alternativeName>
        <fullName evidence="17">EIII-Man</fullName>
    </alternativeName>
</protein>
<dbReference type="CDD" id="cd00006">
    <property type="entry name" value="PTS_IIA_man"/>
    <property type="match status" value="1"/>
</dbReference>
<accession>A0A3A1Y2D0</accession>
<proteinExistence type="predicted"/>
<dbReference type="NCBIfam" id="TIGR00824">
    <property type="entry name" value="EIIA-man"/>
    <property type="match status" value="1"/>
</dbReference>
<keyword evidence="10" id="KW-0597">Phosphoprotein</keyword>
<dbReference type="PANTHER" id="PTHR33799">
    <property type="entry name" value="PTS PERMEASE-RELATED-RELATED"/>
    <property type="match status" value="1"/>
</dbReference>
<dbReference type="RefSeq" id="WP_119525220.1">
    <property type="nucleotide sequence ID" value="NZ_NRHC01000055.1"/>
</dbReference>
<comment type="catalytic activity">
    <reaction evidence="1">
        <text>D-mannose(out) + N(pros)-phospho-L-histidyl-[protein] = D-mannose 6-phosphate(in) + L-histidyl-[protein]</text>
        <dbReference type="Rhea" id="RHEA:49232"/>
        <dbReference type="Rhea" id="RHEA-COMP:9745"/>
        <dbReference type="Rhea" id="RHEA-COMP:9746"/>
        <dbReference type="ChEBI" id="CHEBI:4208"/>
        <dbReference type="ChEBI" id="CHEBI:29979"/>
        <dbReference type="ChEBI" id="CHEBI:58735"/>
        <dbReference type="ChEBI" id="CHEBI:64837"/>
        <dbReference type="EC" id="2.7.1.191"/>
    </reaction>
</comment>
<keyword evidence="12" id="KW-0808">Transferase</keyword>
<comment type="caution">
    <text evidence="22">The sequence shown here is derived from an EMBL/GenBank/DDBJ whole genome shotgun (WGS) entry which is preliminary data.</text>
</comment>
<dbReference type="GO" id="GO:0016301">
    <property type="term" value="F:kinase activity"/>
    <property type="evidence" value="ECO:0007669"/>
    <property type="project" value="UniProtKB-KW"/>
</dbReference>
<comment type="function">
    <text evidence="16">The phosphoenolpyruvate-dependent sugar phosphotransferase system (sugar PTS), a major carbohydrate active transport system, catalyzes the phosphorylation of incoming sugar substrates concomitantly with their translocation across the cell membrane. The enzyme II ManXYZ PTS system is involved in mannose transport.</text>
</comment>
<evidence type="ECO:0000256" key="17">
    <source>
        <dbReference type="ARBA" id="ARBA00030229"/>
    </source>
</evidence>
<comment type="subunit">
    <text evidence="4">Homodimer.</text>
</comment>
<keyword evidence="7" id="KW-0813">Transport</keyword>
<keyword evidence="13" id="KW-0598">Phosphotransferase system</keyword>
<evidence type="ECO:0000259" key="21">
    <source>
        <dbReference type="PROSITE" id="PS51101"/>
    </source>
</evidence>
<comment type="subcellular location">
    <subcellularLocation>
        <location evidence="2">Cell membrane</location>
    </subcellularLocation>
    <subcellularLocation>
        <location evidence="3">Cytoplasm</location>
    </subcellularLocation>
</comment>
<organism evidence="22 23">
    <name type="scientific">Psittacicella hinzii</name>
    <dbReference type="NCBI Taxonomy" id="2028575"/>
    <lineage>
        <taxon>Bacteria</taxon>
        <taxon>Pseudomonadati</taxon>
        <taxon>Pseudomonadota</taxon>
        <taxon>Gammaproteobacteria</taxon>
        <taxon>Pasteurellales</taxon>
        <taxon>Psittacicellaceae</taxon>
        <taxon>Psittacicella</taxon>
    </lineage>
</organism>
<dbReference type="GO" id="GO:0008982">
    <property type="term" value="F:protein-N(PI)-phosphohistidine-sugar phosphotransferase activity"/>
    <property type="evidence" value="ECO:0007669"/>
    <property type="project" value="InterPro"/>
</dbReference>
<evidence type="ECO:0000256" key="5">
    <source>
        <dbReference type="ARBA" id="ARBA00011929"/>
    </source>
</evidence>
<evidence type="ECO:0000256" key="1">
    <source>
        <dbReference type="ARBA" id="ARBA00000514"/>
    </source>
</evidence>